<feature type="transmembrane region" description="Helical" evidence="6">
    <location>
        <begin position="308"/>
        <end position="329"/>
    </location>
</feature>
<dbReference type="OrthoDB" id="629958at2"/>
<evidence type="ECO:0000256" key="1">
    <source>
        <dbReference type="ARBA" id="ARBA00004651"/>
    </source>
</evidence>
<evidence type="ECO:0000256" key="5">
    <source>
        <dbReference type="ARBA" id="ARBA00023136"/>
    </source>
</evidence>
<organism evidence="7 8">
    <name type="scientific">Spirosoma pollinicola</name>
    <dbReference type="NCBI Taxonomy" id="2057025"/>
    <lineage>
        <taxon>Bacteria</taxon>
        <taxon>Pseudomonadati</taxon>
        <taxon>Bacteroidota</taxon>
        <taxon>Cytophagia</taxon>
        <taxon>Cytophagales</taxon>
        <taxon>Cytophagaceae</taxon>
        <taxon>Spirosoma</taxon>
    </lineage>
</organism>
<protein>
    <recommendedName>
        <fullName evidence="9">Polysaccharide biosynthesis protein C-terminal domain-containing protein</fullName>
    </recommendedName>
</protein>
<feature type="transmembrane region" description="Helical" evidence="6">
    <location>
        <begin position="48"/>
        <end position="73"/>
    </location>
</feature>
<keyword evidence="8" id="KW-1185">Reference proteome</keyword>
<comment type="subcellular location">
    <subcellularLocation>
        <location evidence="1">Cell membrane</location>
        <topology evidence="1">Multi-pass membrane protein</topology>
    </subcellularLocation>
</comment>
<dbReference type="PANTHER" id="PTHR30250:SF11">
    <property type="entry name" value="O-ANTIGEN TRANSPORTER-RELATED"/>
    <property type="match status" value="1"/>
</dbReference>
<dbReference type="GO" id="GO:0005886">
    <property type="term" value="C:plasma membrane"/>
    <property type="evidence" value="ECO:0007669"/>
    <property type="project" value="UniProtKB-SubCell"/>
</dbReference>
<feature type="transmembrane region" description="Helical" evidence="6">
    <location>
        <begin position="94"/>
        <end position="118"/>
    </location>
</feature>
<feature type="transmembrane region" description="Helical" evidence="6">
    <location>
        <begin position="160"/>
        <end position="178"/>
    </location>
</feature>
<dbReference type="Proteomes" id="UP000232883">
    <property type="component" value="Chromosome"/>
</dbReference>
<feature type="transmembrane region" description="Helical" evidence="6">
    <location>
        <begin position="124"/>
        <end position="148"/>
    </location>
</feature>
<evidence type="ECO:0000256" key="2">
    <source>
        <dbReference type="ARBA" id="ARBA00022475"/>
    </source>
</evidence>
<feature type="transmembrane region" description="Helical" evidence="6">
    <location>
        <begin position="184"/>
        <end position="203"/>
    </location>
</feature>
<dbReference type="InterPro" id="IPR002797">
    <property type="entry name" value="Polysacc_synth"/>
</dbReference>
<accession>A0A2K8Z7C3</accession>
<dbReference type="EMBL" id="CP025096">
    <property type="protein sequence ID" value="AUD05750.1"/>
    <property type="molecule type" value="Genomic_DNA"/>
</dbReference>
<proteinExistence type="predicted"/>
<reference evidence="7 8" key="1">
    <citation type="submission" date="2017-11" db="EMBL/GenBank/DDBJ databases">
        <title>Taxonomic description and genome sequences of Spirosoma HA7 sp. nov., isolated from pollen microhabitat of Corylus avellana.</title>
        <authorList>
            <person name="Ambika Manirajan B."/>
            <person name="Suarez C."/>
            <person name="Ratering S."/>
            <person name="Geissler-Plaum R."/>
            <person name="Cardinale M."/>
            <person name="Sylvia S."/>
        </authorList>
    </citation>
    <scope>NUCLEOTIDE SEQUENCE [LARGE SCALE GENOMIC DNA]</scope>
    <source>
        <strain evidence="7 8">HA7</strain>
    </source>
</reference>
<dbReference type="AlphaFoldDB" id="A0A2K8Z7C3"/>
<gene>
    <name evidence="7" type="ORF">CWM47_30235</name>
</gene>
<dbReference type="InterPro" id="IPR050833">
    <property type="entry name" value="Poly_Biosynth_Transport"/>
</dbReference>
<evidence type="ECO:0000256" key="4">
    <source>
        <dbReference type="ARBA" id="ARBA00022989"/>
    </source>
</evidence>
<dbReference type="KEGG" id="spir:CWM47_30235"/>
<evidence type="ECO:0000256" key="3">
    <source>
        <dbReference type="ARBA" id="ARBA00022692"/>
    </source>
</evidence>
<keyword evidence="4 6" id="KW-1133">Transmembrane helix</keyword>
<feature type="transmembrane region" description="Helical" evidence="6">
    <location>
        <begin position="399"/>
        <end position="418"/>
    </location>
</feature>
<keyword evidence="3 6" id="KW-0812">Transmembrane</keyword>
<keyword evidence="5 6" id="KW-0472">Membrane</keyword>
<evidence type="ECO:0000256" key="6">
    <source>
        <dbReference type="SAM" id="Phobius"/>
    </source>
</evidence>
<sequence length="450" mass="49181">MTIKSLYETGQRLLRTNAFVSLAGNGLSAILGLLTLALLARLCSKGEFGIWILFLTVYSLADALRSGLILNALIRHLAAETTLPMIRRWAGAAWQLSGAFLGVMTVLIGIVVVVARVIGYGEQWPVLAGWIVGLSIVALPVNISGWLLQSRSRFKSMQAVRVGVQVLFLAFIAIGHYTNRLDSTYLLATYTLTHGLIGLGVLLAGWAQGGTLFTGTAQERRRLLDFGRFSMVSLLVSNLLRSSDRLLIGALLGPEAVVIYTLPQRLLELIEMPIRSIVITDMPRLAQLYANQSIQAWATFFNQQAGRLWIALLPLSICGFLAAQPLVQLLGGNGFSDSSNVLRFFMIYALILPLDRYAGVGLDVVNKPQLNLVKVICMLAVNVIGDVIAIQVFHSVVGVAFVSIATFLLGLLLGFQFLRRFAPVSLLTAMHTGLGSIQQFVKHVRHEWAR</sequence>
<feature type="transmembrane region" description="Helical" evidence="6">
    <location>
        <begin position="20"/>
        <end position="42"/>
    </location>
</feature>
<evidence type="ECO:0000313" key="7">
    <source>
        <dbReference type="EMBL" id="AUD05750.1"/>
    </source>
</evidence>
<evidence type="ECO:0008006" key="9">
    <source>
        <dbReference type="Google" id="ProtNLM"/>
    </source>
</evidence>
<feature type="transmembrane region" description="Helical" evidence="6">
    <location>
        <begin position="341"/>
        <end position="360"/>
    </location>
</feature>
<dbReference type="Pfam" id="PF01943">
    <property type="entry name" value="Polysacc_synt"/>
    <property type="match status" value="1"/>
</dbReference>
<keyword evidence="2" id="KW-1003">Cell membrane</keyword>
<name>A0A2K8Z7C3_9BACT</name>
<dbReference type="PANTHER" id="PTHR30250">
    <property type="entry name" value="PST FAMILY PREDICTED COLANIC ACID TRANSPORTER"/>
    <property type="match status" value="1"/>
</dbReference>
<feature type="transmembrane region" description="Helical" evidence="6">
    <location>
        <begin position="372"/>
        <end position="393"/>
    </location>
</feature>
<evidence type="ECO:0000313" key="8">
    <source>
        <dbReference type="Proteomes" id="UP000232883"/>
    </source>
</evidence>
<dbReference type="RefSeq" id="WP_100992303.1">
    <property type="nucleotide sequence ID" value="NZ_CP025096.1"/>
</dbReference>